<organism evidence="1 2">
    <name type="scientific">Thalassotalea fonticola</name>
    <dbReference type="NCBI Taxonomy" id="3065649"/>
    <lineage>
        <taxon>Bacteria</taxon>
        <taxon>Pseudomonadati</taxon>
        <taxon>Pseudomonadota</taxon>
        <taxon>Gammaproteobacteria</taxon>
        <taxon>Alteromonadales</taxon>
        <taxon>Colwelliaceae</taxon>
        <taxon>Thalassotalea</taxon>
    </lineage>
</organism>
<reference evidence="1 2" key="1">
    <citation type="submission" date="2023-09" db="EMBL/GenBank/DDBJ databases">
        <authorList>
            <person name="Qi X."/>
        </authorList>
    </citation>
    <scope>NUCLEOTIDE SEQUENCE [LARGE SCALE GENOMIC DNA]</scope>
    <source>
        <strain evidence="1 2">S1-1</strain>
    </source>
</reference>
<evidence type="ECO:0008006" key="3">
    <source>
        <dbReference type="Google" id="ProtNLM"/>
    </source>
</evidence>
<accession>A0ABZ0GR98</accession>
<gene>
    <name evidence="1" type="ORF">RI844_01445</name>
</gene>
<dbReference type="RefSeq" id="WP_348396704.1">
    <property type="nucleotide sequence ID" value="NZ_CP136600.1"/>
</dbReference>
<keyword evidence="2" id="KW-1185">Reference proteome</keyword>
<sequence length="491" mass="56096">MLRVIQIFILSLWLTTSSFSLNDYLSERLTSANYNQSQFQMALKINNVAAKYIVYKESIAGSLQWLNSAKFLARKDKEIAWQLALFYQQKSLVREHLYWANHAFKLGATSAIIERAKQLALTKQHYQQAKNLLHPIESEESRILQVTLAVKFADFHHLQSLLPKLMSTKEQVLLKELFSYQVLPSIFDQSLFSSTPVITSNCKNSIQFFATNLPDLTRLTGLFSKIQSSKFFKQQFCFKTPKYIGPDKLQCGHHRSERINCDVELIVGTGLNEDIKYIGVLGPKGVANVNNGVVYIDQLDSQLVLEHELLHLIGFIDEYPLNKLNTACEQQGALAKNVINIKKSIYSSERDARAKVMPLLPWKDLIKAGTPISYETPQGFRLGTPENFSNDVGLFVANTCKNYQVASEVNETFKPVNKVTQLQYFEEHLPLDYESITKQVGDQFDMPSYHYNIGKKYQHQGDFEQANFWFEKASGVETTAKENIFSLIKPQ</sequence>
<proteinExistence type="predicted"/>
<dbReference type="EMBL" id="CP136600">
    <property type="protein sequence ID" value="WOH37927.1"/>
    <property type="molecule type" value="Genomic_DNA"/>
</dbReference>
<dbReference type="Proteomes" id="UP001301442">
    <property type="component" value="Chromosome"/>
</dbReference>
<name>A0ABZ0GR98_9GAMM</name>
<evidence type="ECO:0000313" key="2">
    <source>
        <dbReference type="Proteomes" id="UP001301442"/>
    </source>
</evidence>
<protein>
    <recommendedName>
        <fullName evidence="3">Sel1 repeat family protein</fullName>
    </recommendedName>
</protein>
<evidence type="ECO:0000313" key="1">
    <source>
        <dbReference type="EMBL" id="WOH37927.1"/>
    </source>
</evidence>